<dbReference type="Pfam" id="PF00581">
    <property type="entry name" value="Rhodanese"/>
    <property type="match status" value="1"/>
</dbReference>
<dbReference type="EMBL" id="SLZY01000018">
    <property type="protein sequence ID" value="TCS70038.1"/>
    <property type="molecule type" value="Genomic_DNA"/>
</dbReference>
<dbReference type="Gene3D" id="3.40.250.10">
    <property type="entry name" value="Rhodanese-like domain"/>
    <property type="match status" value="1"/>
</dbReference>
<keyword evidence="4" id="KW-1185">Reference proteome</keyword>
<sequence length="218" mass="23968">MSGKTLLFEQFARVAKALASANRLGLLEALAQGERSVEMLAKATGMSVANTSHHLQVLKDAGLAVSRKGGLQVFYRLSDDEVVGLLGCLQRVAEKHLAEVDRIVREHFDKFDTLTPVGHDELLKLTQSGEAMVIDVRPPEEYRAGHIPGAVNVPLGELPTRLKKLPRNQEIVAYCRGPYCVLAFQAVEQLRQAGFAARRLEDGFPEWKAGKRPVESGE</sequence>
<feature type="domain" description="HTH arsR-type" evidence="2">
    <location>
        <begin position="3"/>
        <end position="97"/>
    </location>
</feature>
<dbReference type="Gene3D" id="1.10.10.10">
    <property type="entry name" value="Winged helix-like DNA-binding domain superfamily/Winged helix DNA-binding domain"/>
    <property type="match status" value="1"/>
</dbReference>
<dbReference type="SUPFAM" id="SSF52821">
    <property type="entry name" value="Rhodanese/Cell cycle control phosphatase"/>
    <property type="match status" value="1"/>
</dbReference>
<dbReference type="PROSITE" id="PS50206">
    <property type="entry name" value="RHODANESE_3"/>
    <property type="match status" value="1"/>
</dbReference>
<dbReference type="PRINTS" id="PR00778">
    <property type="entry name" value="HTHARSR"/>
</dbReference>
<evidence type="ECO:0000313" key="4">
    <source>
        <dbReference type="Proteomes" id="UP000295135"/>
    </source>
</evidence>
<accession>A0A4R3JSA1</accession>
<dbReference type="GO" id="GO:0004792">
    <property type="term" value="F:thiosulfate-cyanide sulfurtransferase activity"/>
    <property type="evidence" value="ECO:0007669"/>
    <property type="project" value="InterPro"/>
</dbReference>
<dbReference type="SUPFAM" id="SSF46785">
    <property type="entry name" value="Winged helix' DNA-binding domain"/>
    <property type="match status" value="1"/>
</dbReference>
<evidence type="ECO:0000259" key="2">
    <source>
        <dbReference type="PROSITE" id="PS50987"/>
    </source>
</evidence>
<dbReference type="RefSeq" id="WP_126462924.1">
    <property type="nucleotide sequence ID" value="NZ_AP018721.1"/>
</dbReference>
<dbReference type="CDD" id="cd00090">
    <property type="entry name" value="HTH_ARSR"/>
    <property type="match status" value="1"/>
</dbReference>
<reference evidence="3 4" key="1">
    <citation type="submission" date="2019-03" db="EMBL/GenBank/DDBJ databases">
        <title>Genomic Encyclopedia of Type Strains, Phase IV (KMG-IV): sequencing the most valuable type-strain genomes for metagenomic binning, comparative biology and taxonomic classification.</title>
        <authorList>
            <person name="Goeker M."/>
        </authorList>
    </citation>
    <scope>NUCLEOTIDE SEQUENCE [LARGE SCALE GENOMIC DNA]</scope>
    <source>
        <strain evidence="3 4">DSM 103923</strain>
    </source>
</reference>
<dbReference type="InterPro" id="IPR001307">
    <property type="entry name" value="Thiosulphate_STrfase_CS"/>
</dbReference>
<dbReference type="InterPro" id="IPR036390">
    <property type="entry name" value="WH_DNA-bd_sf"/>
</dbReference>
<dbReference type="InterPro" id="IPR036873">
    <property type="entry name" value="Rhodanese-like_dom_sf"/>
</dbReference>
<dbReference type="InterPro" id="IPR001763">
    <property type="entry name" value="Rhodanese-like_dom"/>
</dbReference>
<dbReference type="Pfam" id="PF01022">
    <property type="entry name" value="HTH_5"/>
    <property type="match status" value="1"/>
</dbReference>
<dbReference type="Proteomes" id="UP000295135">
    <property type="component" value="Unassembled WGS sequence"/>
</dbReference>
<dbReference type="GO" id="GO:0003700">
    <property type="term" value="F:DNA-binding transcription factor activity"/>
    <property type="evidence" value="ECO:0007669"/>
    <property type="project" value="InterPro"/>
</dbReference>
<dbReference type="OrthoDB" id="1445766at2"/>
<evidence type="ECO:0000259" key="1">
    <source>
        <dbReference type="PROSITE" id="PS50206"/>
    </source>
</evidence>
<dbReference type="PROSITE" id="PS50987">
    <property type="entry name" value="HTH_ARSR_2"/>
    <property type="match status" value="1"/>
</dbReference>
<dbReference type="CDD" id="cd00158">
    <property type="entry name" value="RHOD"/>
    <property type="match status" value="1"/>
</dbReference>
<dbReference type="SMART" id="SM00450">
    <property type="entry name" value="RHOD"/>
    <property type="match status" value="1"/>
</dbReference>
<evidence type="ECO:0000313" key="3">
    <source>
        <dbReference type="EMBL" id="TCS70038.1"/>
    </source>
</evidence>
<protein>
    <submittedName>
        <fullName evidence="3">ArsR family transcriptional regulator</fullName>
    </submittedName>
</protein>
<dbReference type="AlphaFoldDB" id="A0A4R3JSA1"/>
<dbReference type="PANTHER" id="PTHR43031">
    <property type="entry name" value="FAD-DEPENDENT OXIDOREDUCTASE"/>
    <property type="match status" value="1"/>
</dbReference>
<dbReference type="InterPro" id="IPR011991">
    <property type="entry name" value="ArsR-like_HTH"/>
</dbReference>
<organism evidence="3 4">
    <name type="scientific">Sulfuritortus calidifontis</name>
    <dbReference type="NCBI Taxonomy" id="1914471"/>
    <lineage>
        <taxon>Bacteria</taxon>
        <taxon>Pseudomonadati</taxon>
        <taxon>Pseudomonadota</taxon>
        <taxon>Betaproteobacteria</taxon>
        <taxon>Nitrosomonadales</taxon>
        <taxon>Thiobacillaceae</taxon>
        <taxon>Sulfuritortus</taxon>
    </lineage>
</organism>
<dbReference type="InterPro" id="IPR050229">
    <property type="entry name" value="GlpE_sulfurtransferase"/>
</dbReference>
<dbReference type="SMART" id="SM00418">
    <property type="entry name" value="HTH_ARSR"/>
    <property type="match status" value="1"/>
</dbReference>
<dbReference type="NCBIfam" id="NF033788">
    <property type="entry name" value="HTH_metalloreg"/>
    <property type="match status" value="1"/>
</dbReference>
<dbReference type="PROSITE" id="PS00380">
    <property type="entry name" value="RHODANESE_1"/>
    <property type="match status" value="1"/>
</dbReference>
<gene>
    <name evidence="3" type="ORF">EDC61_11853</name>
</gene>
<dbReference type="PANTHER" id="PTHR43031:SF18">
    <property type="entry name" value="RHODANESE-RELATED SULFURTRANSFERASES"/>
    <property type="match status" value="1"/>
</dbReference>
<dbReference type="FunFam" id="3.40.250.10:FF:000039">
    <property type="entry name" value="ArsR family transcriptional regulator"/>
    <property type="match status" value="1"/>
</dbReference>
<dbReference type="InterPro" id="IPR001845">
    <property type="entry name" value="HTH_ArsR_DNA-bd_dom"/>
</dbReference>
<feature type="domain" description="Rhodanese" evidence="1">
    <location>
        <begin position="127"/>
        <end position="216"/>
    </location>
</feature>
<name>A0A4R3JSA1_9PROT</name>
<comment type="caution">
    <text evidence="3">The sequence shown here is derived from an EMBL/GenBank/DDBJ whole genome shotgun (WGS) entry which is preliminary data.</text>
</comment>
<dbReference type="InterPro" id="IPR036388">
    <property type="entry name" value="WH-like_DNA-bd_sf"/>
</dbReference>
<proteinExistence type="predicted"/>